<evidence type="ECO:0000259" key="5">
    <source>
        <dbReference type="Pfam" id="PF24627"/>
    </source>
</evidence>
<dbReference type="InterPro" id="IPR057531">
    <property type="entry name" value="PUMA/OVT1_CC"/>
</dbReference>
<dbReference type="Pfam" id="PF24627">
    <property type="entry name" value="PUMA_CC"/>
    <property type="match status" value="1"/>
</dbReference>
<proteinExistence type="predicted"/>
<keyword evidence="1 2" id="KW-0175">Coiled coil</keyword>
<feature type="coiled-coil region" evidence="2">
    <location>
        <begin position="1027"/>
        <end position="1399"/>
    </location>
</feature>
<feature type="coiled-coil region" evidence="2">
    <location>
        <begin position="287"/>
        <end position="331"/>
    </location>
</feature>
<feature type="coiled-coil region" evidence="2">
    <location>
        <begin position="1432"/>
        <end position="1466"/>
    </location>
</feature>
<reference evidence="7" key="1">
    <citation type="submission" date="2022-11" db="UniProtKB">
        <authorList>
            <consortium name="WormBaseParasite"/>
        </authorList>
    </citation>
    <scope>IDENTIFICATION</scope>
</reference>
<sequence length="2153" mass="252397">MLFTCSGSVSAKNQRVVVFGQENFPKRPSSSVDNHQSELQSGRNSQGSASCPETFRTYTGSSPAQDRSRSNSRSSSRTEILRPGQWTNVTSHVKLRPLTKSEQQEVFEAQKKERLLREEQAVVTKMDEGVDGSGGVQSTELVGRIPDSPGSRSNYGEFYWDTNGENVYHVSDSFDSDLMLEIDSYGKGVSAARLDRTQEDLNKYRQRIDANVEHQKEYSDIITALQHKVQEYRRHIADLEGRIASRRSDEPSSFTLIDSTVYPDGKYKDETLWSPKKGLDDSEYHLLAKLDEERRRVDDYRIQLEQERIQNDQLLHENERLRQQFETNMRENERIYKTRERNLAQYLSEEQKKMMDLWTELQRVRRQLAQHREQTEHDLENQRNEFTRVIRNVGGLTRHLNLVGVEGGYGGIKEPLLVESSRGGGETISQDTVLIEAIKRIRESQQTTSQPALQAFDQLKLASAAAGDVDLYNELMKKYEECIERNIELESKGDEAQRKNAALEAELQRTKERLSDNQAALRKLHELAQDASRGPEREKRTRSLSPGGTPLPPSEALRSVRNIIRNKDGQIQQLERKLKIVESQVKEFVNKFEHADEARRYLDKHLADSKRDLANQIKSLDDAERQIRRLEERLRAADLEKAAVEKARKFLEEEINKLHQQYQKATVEEERKARDKEHEINLGFEEEYKNRINELKNRIETIQRDNTKLKAELNTMRDKYRDTENEYNITLRKLEEKDTALRHLDEIKRQLTNELAQQRTRYDTLNSEFDKLNNEYENTNKTLVTLEQTLREVKQQRDEYSKQKDELSRQMFDLKHQLENEKAAREEAEKTKSRLTQEIEKLKLQITDYEDQLNMLRRHNDELDTQIKSGQAKITAIENDLITSQKEIARLNELNNRLQREKQDAINQKLKAESDAEMLKEQIRKLEQEIERLRVENRTITEQEEKTRDALAKETNRAHLLQKELEEAKVEIEELEKKIKRLEQEIESASRGTRKEEPEETDKISLGPSGPTIYDTEIHEIKIREVNDKWKLELDKLLGEKDELERRIRDLEDQIVQKNREMERQESEIAELKRKHQEEIDRLKSEISQLHDKHQNDLDDEKEQYNRNLESIKLVEDELRSKLAEAERKLAEAENRENQLEREKGELKEKYEQALAQIQKLKDDLEDARQEAENEIQKWKTEVYAIRSELKATETANNALKTQLAAANERAESLNKTVNDQNAKIRDLNMQIRRLEEEVSDLKSAAVTRESDLESALGRLRSVEEQYAALQGEHAKTRNELEILQREYDLLKSTNANQDSELERLRIKIQQYEVTIKEQKNALDHLKAERERLQNAYRDKVKQLDHLNQLVQSFDVKMNKMRQNLRDTSDKHVAAETERNALRSEVTKLQQELQFGKDQMVRRTDEYQSSLEDLANAHRAAEDGRLNALQELESRKYELADLKSRFENTEQRLTSLQHDYNKVENERDIMADSLRRFYSVTTHAVTLHKVKEDTDRDQIIETEIPRSIPFPPSVDYNTTGGRTVATTINIGETLDINQLENTLQTLIGRIERLERERNEYREAFDRLKKKTSDTHTTIHKQETRYKTIEENLTDLEEEKRALEVRLASAKQLLRSQEEALKQRDEERRQLKAKIVAGDLEARGKDAQLRHLSEQLKNLRNDLETAQADLRTLREREEQWDSNRFQLESKLRDKEGETQRLSLLQTNLESEKQSLNERVKELSGQLQLSEIKCTDMKEDMERLKRELSKAESVEMELRKTSDYQSRTISEYQILRDQITGAQNDLANVNNQKQQLEHELMSVRGELRDYKQRVRDLSGRATDLQRQLQDAHAEKNRLEERATASQRATEDDLRQQTETYKNERRMLQRELDEIQRRLAQLENEKRDVVSQLENTKRDRATFIKKIEMLENEKRRTDAAIRETALQREAIEKSLNAMERENKELYKNCAQLQKQIAQLEFENGSRIIEISNKQREEQDKQMQRMKSEKIQIERIIESRERTHLNRIKQLENQLSIMREQLDNERRRRRDYVDRSLAGDIGRLGGGYLGLRSTGIHSAGVLPHLADDYLGGTTRYVRSTFASNPLTPPLGTSTPTQYQDTQRESYVSTSAYHPTMIGSTSSDKVKIETLEPSKEIEERRTKTVIVMKTSRMEDRGE</sequence>
<evidence type="ECO:0000256" key="1">
    <source>
        <dbReference type="ARBA" id="ARBA00023054"/>
    </source>
</evidence>
<dbReference type="Proteomes" id="UP000887581">
    <property type="component" value="Unplaced"/>
</dbReference>
<dbReference type="Pfam" id="PF24423">
    <property type="entry name" value="OVT1"/>
    <property type="match status" value="1"/>
</dbReference>
<evidence type="ECO:0000259" key="4">
    <source>
        <dbReference type="Pfam" id="PF15035"/>
    </source>
</evidence>
<feature type="coiled-coil region" evidence="2">
    <location>
        <begin position="365"/>
        <end position="392"/>
    </location>
</feature>
<keyword evidence="6" id="KW-1185">Reference proteome</keyword>
<name>A0A915Q1T2_9BILA</name>
<feature type="domain" description="PUMA/OVT1 coiled-coil region" evidence="5">
    <location>
        <begin position="570"/>
        <end position="642"/>
    </location>
</feature>
<feature type="region of interest" description="Disordered" evidence="3">
    <location>
        <begin position="986"/>
        <end position="1011"/>
    </location>
</feature>
<feature type="region of interest" description="Disordered" evidence="3">
    <location>
        <begin position="526"/>
        <end position="555"/>
    </location>
</feature>
<feature type="compositionally biased region" description="Polar residues" evidence="3">
    <location>
        <begin position="28"/>
        <end position="65"/>
    </location>
</feature>
<dbReference type="Gene3D" id="1.10.287.1490">
    <property type="match status" value="3"/>
</dbReference>
<evidence type="ECO:0000313" key="6">
    <source>
        <dbReference type="Proteomes" id="UP000887581"/>
    </source>
</evidence>
<protein>
    <submittedName>
        <fullName evidence="7">Major antigen</fullName>
    </submittedName>
</protein>
<accession>A0A915Q1T2</accession>
<dbReference type="Gene3D" id="1.20.5.340">
    <property type="match status" value="1"/>
</dbReference>
<dbReference type="PANTHER" id="PTHR23159:SF31">
    <property type="entry name" value="CENTROSOME-ASSOCIATED PROTEIN CEP250 ISOFORM X1"/>
    <property type="match status" value="1"/>
</dbReference>
<feature type="domain" description="Rootletin-like coiled-coil" evidence="4">
    <location>
        <begin position="205"/>
        <end position="389"/>
    </location>
</feature>
<evidence type="ECO:0000256" key="2">
    <source>
        <dbReference type="SAM" id="Coils"/>
    </source>
</evidence>
<feature type="region of interest" description="Disordered" evidence="3">
    <location>
        <begin position="23"/>
        <end position="86"/>
    </location>
</feature>
<feature type="compositionally biased region" description="Basic and acidic residues" evidence="3">
    <location>
        <begin position="526"/>
        <end position="541"/>
    </location>
</feature>
<evidence type="ECO:0000256" key="3">
    <source>
        <dbReference type="SAM" id="MobiDB-lite"/>
    </source>
</evidence>
<organism evidence="6 7">
    <name type="scientific">Setaria digitata</name>
    <dbReference type="NCBI Taxonomy" id="48799"/>
    <lineage>
        <taxon>Eukaryota</taxon>
        <taxon>Metazoa</taxon>
        <taxon>Ecdysozoa</taxon>
        <taxon>Nematoda</taxon>
        <taxon>Chromadorea</taxon>
        <taxon>Rhabditida</taxon>
        <taxon>Spirurina</taxon>
        <taxon>Spiruromorpha</taxon>
        <taxon>Filarioidea</taxon>
        <taxon>Setariidae</taxon>
        <taxon>Setaria</taxon>
    </lineage>
</organism>
<dbReference type="SUPFAM" id="SSF90257">
    <property type="entry name" value="Myosin rod fragments"/>
    <property type="match status" value="1"/>
</dbReference>
<feature type="compositionally biased region" description="Basic and acidic residues" evidence="3">
    <location>
        <begin position="993"/>
        <end position="1003"/>
    </location>
</feature>
<dbReference type="Pfam" id="PF15035">
    <property type="entry name" value="Rootletin"/>
    <property type="match status" value="1"/>
</dbReference>
<dbReference type="PANTHER" id="PTHR23159">
    <property type="entry name" value="CENTROSOMAL PROTEIN 2"/>
    <property type="match status" value="1"/>
</dbReference>
<evidence type="ECO:0000313" key="7">
    <source>
        <dbReference type="WBParaSite" id="sdigi.contig464.g8490.t1"/>
    </source>
</evidence>
<feature type="region of interest" description="Disordered" evidence="3">
    <location>
        <begin position="1828"/>
        <end position="1856"/>
    </location>
</feature>
<feature type="region of interest" description="Disordered" evidence="3">
    <location>
        <begin position="128"/>
        <end position="148"/>
    </location>
</feature>
<dbReference type="SUPFAM" id="SSF57997">
    <property type="entry name" value="Tropomyosin"/>
    <property type="match status" value="2"/>
</dbReference>
<dbReference type="WBParaSite" id="sdigi.contig464.g8490.t1">
    <property type="protein sequence ID" value="sdigi.contig464.g8490.t1"/>
    <property type="gene ID" value="sdigi.contig464.g8490"/>
</dbReference>
<feature type="region of interest" description="Disordered" evidence="3">
    <location>
        <begin position="2077"/>
        <end position="2098"/>
    </location>
</feature>
<dbReference type="InterPro" id="IPR055167">
    <property type="entry name" value="Rootletin-like_CC"/>
</dbReference>